<dbReference type="Pfam" id="PF08712">
    <property type="entry name" value="Nfu_N"/>
    <property type="match status" value="2"/>
</dbReference>
<evidence type="ECO:0000256" key="3">
    <source>
        <dbReference type="ARBA" id="ARBA00012663"/>
    </source>
</evidence>
<dbReference type="Pfam" id="PF00728">
    <property type="entry name" value="Glyco_hydro_20"/>
    <property type="match status" value="1"/>
</dbReference>
<evidence type="ECO:0000256" key="1">
    <source>
        <dbReference type="ARBA" id="ARBA00001231"/>
    </source>
</evidence>
<evidence type="ECO:0000313" key="6">
    <source>
        <dbReference type="EMBL" id="PFX13937.1"/>
    </source>
</evidence>
<dbReference type="GO" id="GO:0005975">
    <property type="term" value="P:carbohydrate metabolic process"/>
    <property type="evidence" value="ECO:0007669"/>
    <property type="project" value="InterPro"/>
</dbReference>
<dbReference type="Gene3D" id="3.20.20.80">
    <property type="entry name" value="Glycosidases"/>
    <property type="match status" value="1"/>
</dbReference>
<comment type="catalytic activity">
    <reaction evidence="1">
        <text>Hydrolysis of terminal non-reducing N-acetyl-D-hexosamine residues in N-acetyl-beta-D-hexosaminides.</text>
        <dbReference type="EC" id="3.2.1.52"/>
    </reaction>
</comment>
<dbReference type="InterPro" id="IPR025705">
    <property type="entry name" value="Beta_hexosaminidase_sua/sub"/>
</dbReference>
<dbReference type="PANTHER" id="PTHR22600">
    <property type="entry name" value="BETA-HEXOSAMINIDASE"/>
    <property type="match status" value="1"/>
</dbReference>
<dbReference type="SMART" id="SM00932">
    <property type="entry name" value="Nfu_N"/>
    <property type="match status" value="2"/>
</dbReference>
<evidence type="ECO:0000256" key="2">
    <source>
        <dbReference type="ARBA" id="ARBA00006285"/>
    </source>
</evidence>
<dbReference type="AlphaFoldDB" id="A0A2B4RC34"/>
<dbReference type="OrthoDB" id="428480at2759"/>
<dbReference type="SUPFAM" id="SSF51445">
    <property type="entry name" value="(Trans)glycosidases"/>
    <property type="match status" value="1"/>
</dbReference>
<dbReference type="Gene3D" id="3.30.1370.70">
    <property type="entry name" value="Scaffold protein Nfu/NifU, N-terminal domain"/>
    <property type="match status" value="2"/>
</dbReference>
<evidence type="ECO:0000256" key="4">
    <source>
        <dbReference type="ARBA" id="ARBA00022801"/>
    </source>
</evidence>
<accession>A0A2B4RC34</accession>
<dbReference type="GO" id="GO:0016020">
    <property type="term" value="C:membrane"/>
    <property type="evidence" value="ECO:0007669"/>
    <property type="project" value="TreeGrafter"/>
</dbReference>
<gene>
    <name evidence="6" type="primary">nahA</name>
    <name evidence="6" type="ORF">AWC38_SpisGene21947</name>
</gene>
<proteinExistence type="inferred from homology"/>
<dbReference type="InterPro" id="IPR017853">
    <property type="entry name" value="GH"/>
</dbReference>
<comment type="caution">
    <text evidence="6">The sequence shown here is derived from an EMBL/GenBank/DDBJ whole genome shotgun (WGS) entry which is preliminary data.</text>
</comment>
<dbReference type="InterPro" id="IPR014824">
    <property type="entry name" value="Nfu/NifU_N"/>
</dbReference>
<sequence>MPKHIITIEPTNNPAILKFVGNQLLVKGNAYQYNNVDEAKEAPLPKQLFHLPFVSKVFVSTNFIAIEKFDIVEWEAVQEDVRALIEAYLNQGNEVVTTAATPQKIVAEVYAESTPNPSVLKFAANRMLSQKAVEFKKVQDASYAPLVVEIFKLGFVAEVYLAENYISVTKTEQSEWNPENIQQVRNFIKKYIEAGKLIIDVTKIPTLADATGEATPLEKLEGAYRKSTQVSNGNRWSSKIESGTPHTGFYTQEDIKEIIDYAEKLHINVVPEIEMPGHASAAIAAYPWLGVLNKQIEVPTRFGVVYDVYNVASPKVYKFITEVLDEVMALFPSPVIHIGTFCTPATDADTLQKFYQNVRPWGFWKPVRSPDLSTATTKTKNDISMNFDVPIVTAKISSVFTEDGANNGELTGALLFNLDDNDGAVGNELYVSVNGDNFINAPTTIAGRDPSYRKYNLNTHYTVANVPDGLTLELRRNNATKGNPIVVFTGKATAHAKANSVNNITITLKSAILQNGSDLSAVPSKTKDDIKIDFDIIIIGIRAGKYVDDGYVFKEQQTSIGNGKFTNATPDQSYFMGVQGNDDNTYVNLQFSEETVKPINKGTHFTVGGLPNGLNLKFERTKKGKNIRFWFTGAAVNHANSDDTTFTITFDKSIFANRPTSNDEIIGRVQTFKIDFVD</sequence>
<protein>
    <recommendedName>
        <fullName evidence="3">beta-N-acetylhexosaminidase</fullName>
        <ecNumber evidence="3">3.2.1.52</ecNumber>
    </recommendedName>
</protein>
<dbReference type="EC" id="3.2.1.52" evidence="3"/>
<organism evidence="6">
    <name type="scientific">Stylophora pistillata</name>
    <name type="common">Smooth cauliflower coral</name>
    <dbReference type="NCBI Taxonomy" id="50429"/>
    <lineage>
        <taxon>Eukaryota</taxon>
        <taxon>Metazoa</taxon>
        <taxon>Cnidaria</taxon>
        <taxon>Anthozoa</taxon>
        <taxon>Hexacorallia</taxon>
        <taxon>Scleractinia</taxon>
        <taxon>Astrocoeniina</taxon>
        <taxon>Pocilloporidae</taxon>
        <taxon>Stylophora</taxon>
    </lineage>
</organism>
<name>A0A2B4RC34_STYPI</name>
<evidence type="ECO:0000259" key="5">
    <source>
        <dbReference type="SMART" id="SM00932"/>
    </source>
</evidence>
<dbReference type="EMBL" id="LSMT01000868">
    <property type="protein sequence ID" value="PFX13937.1"/>
    <property type="molecule type" value="Genomic_DNA"/>
</dbReference>
<dbReference type="InterPro" id="IPR015883">
    <property type="entry name" value="Glyco_hydro_20_cat"/>
</dbReference>
<comment type="similarity">
    <text evidence="2">Belongs to the glycosyl hydrolase 20 family.</text>
</comment>
<dbReference type="GO" id="GO:0004563">
    <property type="term" value="F:beta-N-acetylhexosaminidase activity"/>
    <property type="evidence" value="ECO:0007669"/>
    <property type="project" value="UniProtKB-EC"/>
</dbReference>
<reference evidence="6" key="1">
    <citation type="journal article" date="2017" name="J. ISSAAS">
        <title>Comparative analysis of the genomes of Stylophora pistillata and Acropora digitifera provides evidence for extensive differences between species of corals.</title>
        <authorList>
            <person name="Voolstra C.R."/>
            <person name="Li Y."/>
            <person name="Liew Y.J."/>
            <person name="Baumgarten S."/>
            <person name="Zoccola D."/>
            <person name="Flot J.-F."/>
            <person name="Tambutte S."/>
            <person name="Allemand D."/>
            <person name="Aranda M."/>
        </authorList>
    </citation>
    <scope>NUCLEOTIDE SEQUENCE</scope>
    <source>
        <strain evidence="6">CSM Monaco</strain>
        <tissue evidence="6">Whole animal</tissue>
    </source>
</reference>
<keyword evidence="4" id="KW-0378">Hydrolase</keyword>
<feature type="domain" description="Scaffold protein Nfu/NifU N-terminal" evidence="5">
    <location>
        <begin position="109"/>
        <end position="195"/>
    </location>
</feature>
<dbReference type="SUPFAM" id="SSF110836">
    <property type="entry name" value="Hypothetical protein SAV1430"/>
    <property type="match status" value="2"/>
</dbReference>
<dbReference type="InterPro" id="IPR036498">
    <property type="entry name" value="Nfu/NifU_N_sf"/>
</dbReference>
<feature type="domain" description="Scaffold protein Nfu/NifU N-terminal" evidence="5">
    <location>
        <begin position="6"/>
        <end position="92"/>
    </location>
</feature>
<dbReference type="GO" id="GO:0030203">
    <property type="term" value="P:glycosaminoglycan metabolic process"/>
    <property type="evidence" value="ECO:0007669"/>
    <property type="project" value="TreeGrafter"/>
</dbReference>
<dbReference type="PRINTS" id="PR00738">
    <property type="entry name" value="GLHYDRLASE20"/>
</dbReference>
<dbReference type="PANTHER" id="PTHR22600:SF57">
    <property type="entry name" value="BETA-N-ACETYLHEXOSAMINIDASE"/>
    <property type="match status" value="1"/>
</dbReference>